<reference evidence="2 3" key="1">
    <citation type="journal article" date="2024" name="Science">
        <title>Giant polyketide synthase enzymes in the biosynthesis of giant marine polyether toxins.</title>
        <authorList>
            <person name="Fallon T.R."/>
            <person name="Shende V.V."/>
            <person name="Wierzbicki I.H."/>
            <person name="Pendleton A.L."/>
            <person name="Watervoot N.F."/>
            <person name="Auber R.P."/>
            <person name="Gonzalez D.J."/>
            <person name="Wisecaver J.H."/>
            <person name="Moore B.S."/>
        </authorList>
    </citation>
    <scope>NUCLEOTIDE SEQUENCE [LARGE SCALE GENOMIC DNA]</scope>
    <source>
        <strain evidence="2 3">12B1</strain>
    </source>
</reference>
<accession>A0AB34JMU2</accession>
<dbReference type="Gene3D" id="1.25.40.20">
    <property type="entry name" value="Ankyrin repeat-containing domain"/>
    <property type="match status" value="1"/>
</dbReference>
<name>A0AB34JMU2_PRYPA</name>
<dbReference type="Proteomes" id="UP001515480">
    <property type="component" value="Unassembled WGS sequence"/>
</dbReference>
<gene>
    <name evidence="2" type="ORF">AB1Y20_017309</name>
</gene>
<protein>
    <submittedName>
        <fullName evidence="2">Uncharacterized protein</fullName>
    </submittedName>
</protein>
<organism evidence="2 3">
    <name type="scientific">Prymnesium parvum</name>
    <name type="common">Toxic golden alga</name>
    <dbReference type="NCBI Taxonomy" id="97485"/>
    <lineage>
        <taxon>Eukaryota</taxon>
        <taxon>Haptista</taxon>
        <taxon>Haptophyta</taxon>
        <taxon>Prymnesiophyceae</taxon>
        <taxon>Prymnesiales</taxon>
        <taxon>Prymnesiaceae</taxon>
        <taxon>Prymnesium</taxon>
    </lineage>
</organism>
<evidence type="ECO:0000313" key="2">
    <source>
        <dbReference type="EMBL" id="KAL1522317.1"/>
    </source>
</evidence>
<keyword evidence="3" id="KW-1185">Reference proteome</keyword>
<sequence length="228" mass="25587">MDFGRFAPGAEERLKHAKQRARQQNARSTSSFHDACERGEHRRVQQLVEAGQPINTLDRKTTSPAHYIAARNNDAWLLKYLLDHGADPLLTTDDSVSAAWISISKGYVEMLVILLSYYPKGHDVDDLFEVARSRRDWRCIWELERFSGVRPEDSAVPKTVYELPPGWAMGEVPSGVGGTGPLKPFYWKINGKGGCQDEPPKEARAANPLEKYAPYAQWLEKQTATGSS</sequence>
<dbReference type="SUPFAM" id="SSF48403">
    <property type="entry name" value="Ankyrin repeat"/>
    <property type="match status" value="1"/>
</dbReference>
<dbReference type="Pfam" id="PF12796">
    <property type="entry name" value="Ank_2"/>
    <property type="match status" value="1"/>
</dbReference>
<evidence type="ECO:0000256" key="1">
    <source>
        <dbReference type="SAM" id="MobiDB-lite"/>
    </source>
</evidence>
<evidence type="ECO:0000313" key="3">
    <source>
        <dbReference type="Proteomes" id="UP001515480"/>
    </source>
</evidence>
<dbReference type="EMBL" id="JBGBPQ010000006">
    <property type="protein sequence ID" value="KAL1522317.1"/>
    <property type="molecule type" value="Genomic_DNA"/>
</dbReference>
<proteinExistence type="predicted"/>
<dbReference type="AlphaFoldDB" id="A0AB34JMU2"/>
<comment type="caution">
    <text evidence="2">The sequence shown here is derived from an EMBL/GenBank/DDBJ whole genome shotgun (WGS) entry which is preliminary data.</text>
</comment>
<dbReference type="InterPro" id="IPR036770">
    <property type="entry name" value="Ankyrin_rpt-contain_sf"/>
</dbReference>
<feature type="compositionally biased region" description="Polar residues" evidence="1">
    <location>
        <begin position="22"/>
        <end position="32"/>
    </location>
</feature>
<feature type="region of interest" description="Disordered" evidence="1">
    <location>
        <begin position="1"/>
        <end position="36"/>
    </location>
</feature>
<dbReference type="InterPro" id="IPR002110">
    <property type="entry name" value="Ankyrin_rpt"/>
</dbReference>